<evidence type="ECO:0000313" key="3">
    <source>
        <dbReference type="Proteomes" id="UP001515480"/>
    </source>
</evidence>
<feature type="compositionally biased region" description="Polar residues" evidence="1">
    <location>
        <begin position="305"/>
        <end position="317"/>
    </location>
</feature>
<evidence type="ECO:0000256" key="1">
    <source>
        <dbReference type="SAM" id="MobiDB-lite"/>
    </source>
</evidence>
<dbReference type="Gene3D" id="3.90.550.10">
    <property type="entry name" value="Spore Coat Polysaccharide Biosynthesis Protein SpsA, Chain A"/>
    <property type="match status" value="1"/>
</dbReference>
<sequence>MEGSATWATLLASDDYLRGVQCLARGLRQVDSSFPLAVLVTEGVSASVRAAVAKEPGCIVRQAPAVQIPAADAAQYLNPRFECCWTKITLWSWTEFSRVGYLDADMCVVANMDALLTESLEKLAPACNSGVPSLLAVQECACFLEDPVARKACPWKQVEGNAYPNNLPPAKYFNGGLLVLVPSVKEHAAMLTALSGSPSSRVYRFAEQDFLNEHFSGRWATLSYEFNAMKCFFRHHRPALWDWKQVRNIHFTHAKPWRLKARGHAGYGALNRRWWRTYLTGEKLSAATLERMVMIMFLKAKGSGRNESSRTASSTGPQCEETEEAEESESEEESEEESEDSSSTTRAQESENTKCTVGPSTGDEHSSSLACAAPTEEATPAMGAVASASEEQDSAPDMCQAPSVAGQQTHVQ</sequence>
<accession>A0AB34JN00</accession>
<dbReference type="InterPro" id="IPR002495">
    <property type="entry name" value="Glyco_trans_8"/>
</dbReference>
<proteinExistence type="predicted"/>
<evidence type="ECO:0000313" key="2">
    <source>
        <dbReference type="EMBL" id="KAL1522385.1"/>
    </source>
</evidence>
<reference evidence="2 3" key="1">
    <citation type="journal article" date="2024" name="Science">
        <title>Giant polyketide synthase enzymes in the biosynthesis of giant marine polyether toxins.</title>
        <authorList>
            <person name="Fallon T.R."/>
            <person name="Shende V.V."/>
            <person name="Wierzbicki I.H."/>
            <person name="Pendleton A.L."/>
            <person name="Watervoot N.F."/>
            <person name="Auber R.P."/>
            <person name="Gonzalez D.J."/>
            <person name="Wisecaver J.H."/>
            <person name="Moore B.S."/>
        </authorList>
    </citation>
    <scope>NUCLEOTIDE SEQUENCE [LARGE SCALE GENOMIC DNA]</scope>
    <source>
        <strain evidence="2 3">12B1</strain>
    </source>
</reference>
<name>A0AB34JN00_PRYPA</name>
<feature type="region of interest" description="Disordered" evidence="1">
    <location>
        <begin position="304"/>
        <end position="412"/>
    </location>
</feature>
<keyword evidence="3" id="KW-1185">Reference proteome</keyword>
<dbReference type="SUPFAM" id="SSF53448">
    <property type="entry name" value="Nucleotide-diphospho-sugar transferases"/>
    <property type="match status" value="1"/>
</dbReference>
<feature type="compositionally biased region" description="Acidic residues" evidence="1">
    <location>
        <begin position="320"/>
        <end position="340"/>
    </location>
</feature>
<dbReference type="EMBL" id="JBGBPQ010000006">
    <property type="protein sequence ID" value="KAL1522385.1"/>
    <property type="molecule type" value="Genomic_DNA"/>
</dbReference>
<protein>
    <recommendedName>
        <fullName evidence="4">Hexosyltransferase</fullName>
    </recommendedName>
</protein>
<dbReference type="AlphaFoldDB" id="A0AB34JN00"/>
<feature type="compositionally biased region" description="Low complexity" evidence="1">
    <location>
        <begin position="372"/>
        <end position="381"/>
    </location>
</feature>
<dbReference type="GO" id="GO:0016757">
    <property type="term" value="F:glycosyltransferase activity"/>
    <property type="evidence" value="ECO:0007669"/>
    <property type="project" value="InterPro"/>
</dbReference>
<gene>
    <name evidence="2" type="ORF">AB1Y20_017375</name>
</gene>
<dbReference type="PANTHER" id="PTHR11183">
    <property type="entry name" value="GLYCOGENIN SUBFAMILY MEMBER"/>
    <property type="match status" value="1"/>
</dbReference>
<dbReference type="InterPro" id="IPR050587">
    <property type="entry name" value="GNT1/Glycosyltrans_8"/>
</dbReference>
<dbReference type="Pfam" id="PF01501">
    <property type="entry name" value="Glyco_transf_8"/>
    <property type="match status" value="1"/>
</dbReference>
<organism evidence="2 3">
    <name type="scientific">Prymnesium parvum</name>
    <name type="common">Toxic golden alga</name>
    <dbReference type="NCBI Taxonomy" id="97485"/>
    <lineage>
        <taxon>Eukaryota</taxon>
        <taxon>Haptista</taxon>
        <taxon>Haptophyta</taxon>
        <taxon>Prymnesiophyceae</taxon>
        <taxon>Prymnesiales</taxon>
        <taxon>Prymnesiaceae</taxon>
        <taxon>Prymnesium</taxon>
    </lineage>
</organism>
<dbReference type="InterPro" id="IPR029044">
    <property type="entry name" value="Nucleotide-diphossugar_trans"/>
</dbReference>
<evidence type="ECO:0008006" key="4">
    <source>
        <dbReference type="Google" id="ProtNLM"/>
    </source>
</evidence>
<dbReference type="Proteomes" id="UP001515480">
    <property type="component" value="Unassembled WGS sequence"/>
</dbReference>
<comment type="caution">
    <text evidence="2">The sequence shown here is derived from an EMBL/GenBank/DDBJ whole genome shotgun (WGS) entry which is preliminary data.</text>
</comment>